<proteinExistence type="predicted"/>
<dbReference type="SUPFAM" id="SSF50965">
    <property type="entry name" value="Galactose oxidase, central domain"/>
    <property type="match status" value="1"/>
</dbReference>
<sequence>MFLFSHFTARRQAIMDDYDQNKHFKFGKDNPTLMKKPFWTYMVCNPHLSAYDARKENNDDFSNDSNTSTWCFSRFGATQTYLPDGRLICIGGEHEDSYDPDFQIYNDVVVIRNPRMVRAHYMYSLPVPSNFPLETASKEGEILGTSKPEDVTIYGYPEHVFPPTDFHTATYVKNNGQEDFIYIIGDESMDERLQSNFSTNLNESSLHRKQDSDSTVHDILSNSATSNHEKQSGDSLAGLLNNNNNIQQDITRMPTFQQQQQQQQQVQMNRSKTNQVLLNSETIQQQHYDFIKKYKSAKTKLESQLKAVRAQELASDGQSRNIVKRNTILTKLSQLEAIKNKHLTRTIELKRQTQQSTLATTIAVSSTSS</sequence>
<gene>
    <name evidence="1" type="ORF">OKA104_LOCUS31625</name>
</gene>
<evidence type="ECO:0000313" key="2">
    <source>
        <dbReference type="Proteomes" id="UP000663881"/>
    </source>
</evidence>
<evidence type="ECO:0000313" key="1">
    <source>
        <dbReference type="EMBL" id="CAF4031941.1"/>
    </source>
</evidence>
<comment type="caution">
    <text evidence="1">The sequence shown here is derived from an EMBL/GenBank/DDBJ whole genome shotgun (WGS) entry which is preliminary data.</text>
</comment>
<dbReference type="AlphaFoldDB" id="A0A819QJE1"/>
<protein>
    <submittedName>
        <fullName evidence="1">Uncharacterized protein</fullName>
    </submittedName>
</protein>
<name>A0A819QJE1_9BILA</name>
<dbReference type="InterPro" id="IPR015915">
    <property type="entry name" value="Kelch-typ_b-propeller"/>
</dbReference>
<accession>A0A819QJE1</accession>
<reference evidence="1" key="1">
    <citation type="submission" date="2021-02" db="EMBL/GenBank/DDBJ databases">
        <authorList>
            <person name="Nowell W R."/>
        </authorList>
    </citation>
    <scope>NUCLEOTIDE SEQUENCE</scope>
</reference>
<dbReference type="Proteomes" id="UP000663881">
    <property type="component" value="Unassembled WGS sequence"/>
</dbReference>
<dbReference type="EMBL" id="CAJOAY010003630">
    <property type="protein sequence ID" value="CAF4031941.1"/>
    <property type="molecule type" value="Genomic_DNA"/>
</dbReference>
<dbReference type="Gene3D" id="2.120.10.80">
    <property type="entry name" value="Kelch-type beta propeller"/>
    <property type="match status" value="1"/>
</dbReference>
<organism evidence="1 2">
    <name type="scientific">Adineta steineri</name>
    <dbReference type="NCBI Taxonomy" id="433720"/>
    <lineage>
        <taxon>Eukaryota</taxon>
        <taxon>Metazoa</taxon>
        <taxon>Spiralia</taxon>
        <taxon>Gnathifera</taxon>
        <taxon>Rotifera</taxon>
        <taxon>Eurotatoria</taxon>
        <taxon>Bdelloidea</taxon>
        <taxon>Adinetida</taxon>
        <taxon>Adinetidae</taxon>
        <taxon>Adineta</taxon>
    </lineage>
</organism>
<dbReference type="InterPro" id="IPR011043">
    <property type="entry name" value="Gal_Oxase/kelch_b-propeller"/>
</dbReference>